<feature type="domain" description="Pru" evidence="6">
    <location>
        <begin position="1"/>
        <end position="62"/>
    </location>
</feature>
<keyword evidence="3" id="KW-0963">Cytoplasm</keyword>
<reference evidence="7" key="2">
    <citation type="submission" date="2021-10" db="EMBL/GenBank/DDBJ databases">
        <title>Phylogenomics reveals ancestral predisposition of the termite-cultivated fungus Termitomyces towards a domesticated lifestyle.</title>
        <authorList>
            <person name="Auxier B."/>
            <person name="Grum-Grzhimaylo A."/>
            <person name="Cardenas M.E."/>
            <person name="Lodge J.D."/>
            <person name="Laessoe T."/>
            <person name="Pedersen O."/>
            <person name="Smith M.E."/>
            <person name="Kuyper T.W."/>
            <person name="Franco-Molano E.A."/>
            <person name="Baroni T.J."/>
            <person name="Aanen D.K."/>
        </authorList>
    </citation>
    <scope>NUCLEOTIDE SEQUENCE</scope>
    <source>
        <strain evidence="7">D49</strain>
    </source>
</reference>
<protein>
    <recommendedName>
        <fullName evidence="6">Pru domain-containing protein</fullName>
    </recommendedName>
</protein>
<dbReference type="OrthoDB" id="340431at2759"/>
<dbReference type="GO" id="GO:0070628">
    <property type="term" value="F:proteasome binding"/>
    <property type="evidence" value="ECO:0007669"/>
    <property type="project" value="TreeGrafter"/>
</dbReference>
<dbReference type="Proteomes" id="UP000717328">
    <property type="component" value="Unassembled WGS sequence"/>
</dbReference>
<organism evidence="7 8">
    <name type="scientific">Sphagnurus paluster</name>
    <dbReference type="NCBI Taxonomy" id="117069"/>
    <lineage>
        <taxon>Eukaryota</taxon>
        <taxon>Fungi</taxon>
        <taxon>Dikarya</taxon>
        <taxon>Basidiomycota</taxon>
        <taxon>Agaricomycotina</taxon>
        <taxon>Agaricomycetes</taxon>
        <taxon>Agaricomycetidae</taxon>
        <taxon>Agaricales</taxon>
        <taxon>Tricholomatineae</taxon>
        <taxon>Lyophyllaceae</taxon>
        <taxon>Sphagnurus</taxon>
    </lineage>
</organism>
<name>A0A9P7K5Z0_9AGAR</name>
<dbReference type="PANTHER" id="PTHR12225:SF0">
    <property type="entry name" value="PROTEASOMAL UBIQUITIN RECEPTOR ADRM1"/>
    <property type="match status" value="1"/>
</dbReference>
<evidence type="ECO:0000256" key="5">
    <source>
        <dbReference type="ARBA" id="ARBA00023242"/>
    </source>
</evidence>
<dbReference type="InterPro" id="IPR044868">
    <property type="entry name" value="Rpn13/ADRM1_Pru"/>
</dbReference>
<dbReference type="GO" id="GO:0005634">
    <property type="term" value="C:nucleus"/>
    <property type="evidence" value="ECO:0007669"/>
    <property type="project" value="UniProtKB-SubCell"/>
</dbReference>
<gene>
    <name evidence="7" type="ORF">H0H81_001032</name>
</gene>
<evidence type="ECO:0000259" key="6">
    <source>
        <dbReference type="PROSITE" id="PS51917"/>
    </source>
</evidence>
<keyword evidence="8" id="KW-1185">Reference proteome</keyword>
<dbReference type="GO" id="GO:0005737">
    <property type="term" value="C:cytoplasm"/>
    <property type="evidence" value="ECO:0007669"/>
    <property type="project" value="UniProtKB-SubCell"/>
</dbReference>
<keyword evidence="4" id="KW-0647">Proteasome</keyword>
<comment type="subcellular location">
    <subcellularLocation>
        <location evidence="2">Cytoplasm</location>
    </subcellularLocation>
    <subcellularLocation>
        <location evidence="1">Nucleus</location>
    </subcellularLocation>
</comment>
<accession>A0A9P7K5Z0</accession>
<evidence type="ECO:0000256" key="3">
    <source>
        <dbReference type="ARBA" id="ARBA00022490"/>
    </source>
</evidence>
<dbReference type="AlphaFoldDB" id="A0A9P7K5Z0"/>
<reference evidence="7" key="1">
    <citation type="submission" date="2021-02" db="EMBL/GenBank/DDBJ databases">
        <authorList>
            <person name="Nieuwenhuis M."/>
            <person name="Van De Peppel L.J.J."/>
        </authorList>
    </citation>
    <scope>NUCLEOTIDE SEQUENCE</scope>
    <source>
        <strain evidence="7">D49</strain>
    </source>
</reference>
<evidence type="ECO:0000313" key="7">
    <source>
        <dbReference type="EMBL" id="KAG5638263.1"/>
    </source>
</evidence>
<proteinExistence type="predicted"/>
<keyword evidence="5" id="KW-0539">Nucleus</keyword>
<sequence length="62" mass="6948">MAETLLAFKAGRAFRRPGTNFVDPRPEKGAIVLTNGEDGLLHFSWKNRTSGVIEEMYPRNLA</sequence>
<dbReference type="InterPro" id="IPR006773">
    <property type="entry name" value="Rpn13/ADRM1"/>
</dbReference>
<dbReference type="GO" id="GO:0061133">
    <property type="term" value="F:endopeptidase activator activity"/>
    <property type="evidence" value="ECO:0007669"/>
    <property type="project" value="TreeGrafter"/>
</dbReference>
<evidence type="ECO:0000256" key="4">
    <source>
        <dbReference type="ARBA" id="ARBA00022942"/>
    </source>
</evidence>
<evidence type="ECO:0000256" key="1">
    <source>
        <dbReference type="ARBA" id="ARBA00004123"/>
    </source>
</evidence>
<dbReference type="EMBL" id="JABCKI010005772">
    <property type="protein sequence ID" value="KAG5638263.1"/>
    <property type="molecule type" value="Genomic_DNA"/>
</dbReference>
<comment type="caution">
    <text evidence="7">The sequence shown here is derived from an EMBL/GenBank/DDBJ whole genome shotgun (WGS) entry which is preliminary data.</text>
</comment>
<dbReference type="InterPro" id="IPR038633">
    <property type="entry name" value="Rpn13/ADRM1_Pru_sf"/>
</dbReference>
<evidence type="ECO:0000313" key="8">
    <source>
        <dbReference type="Proteomes" id="UP000717328"/>
    </source>
</evidence>
<dbReference type="PANTHER" id="PTHR12225">
    <property type="entry name" value="ADHESION REGULATING MOLECULE 1 110 KDA CELL MEMBRANE GLYCOPROTEIN"/>
    <property type="match status" value="1"/>
</dbReference>
<dbReference type="Pfam" id="PF04683">
    <property type="entry name" value="Rpn13_ADRM1_Pru"/>
    <property type="match status" value="1"/>
</dbReference>
<dbReference type="Gene3D" id="2.30.29.70">
    <property type="entry name" value="Proteasomal ubiquitin receptor Rpn13/ADRM1"/>
    <property type="match status" value="1"/>
</dbReference>
<dbReference type="GO" id="GO:0008541">
    <property type="term" value="C:proteasome regulatory particle, lid subcomplex"/>
    <property type="evidence" value="ECO:0007669"/>
    <property type="project" value="TreeGrafter"/>
</dbReference>
<dbReference type="PROSITE" id="PS51917">
    <property type="entry name" value="PRU"/>
    <property type="match status" value="1"/>
</dbReference>
<evidence type="ECO:0000256" key="2">
    <source>
        <dbReference type="ARBA" id="ARBA00004496"/>
    </source>
</evidence>